<feature type="transmembrane region" description="Helical" evidence="5">
    <location>
        <begin position="39"/>
        <end position="60"/>
    </location>
</feature>
<dbReference type="PANTHER" id="PTHR23519:SF1">
    <property type="entry name" value="AUTOPHAGY-RELATED PROTEIN 22"/>
    <property type="match status" value="1"/>
</dbReference>
<dbReference type="InterPro" id="IPR011701">
    <property type="entry name" value="MFS"/>
</dbReference>
<evidence type="ECO:0000313" key="6">
    <source>
        <dbReference type="EMBL" id="EKD44581.1"/>
    </source>
</evidence>
<dbReference type="GO" id="GO:0012505">
    <property type="term" value="C:endomembrane system"/>
    <property type="evidence" value="ECO:0007669"/>
    <property type="project" value="UniProtKB-SubCell"/>
</dbReference>
<evidence type="ECO:0000256" key="4">
    <source>
        <dbReference type="ARBA" id="ARBA00023136"/>
    </source>
</evidence>
<name>K1Z5T8_9BACT</name>
<dbReference type="PANTHER" id="PTHR23519">
    <property type="entry name" value="AUTOPHAGY-RELATED PROTEIN 22"/>
    <property type="match status" value="1"/>
</dbReference>
<evidence type="ECO:0000256" key="3">
    <source>
        <dbReference type="ARBA" id="ARBA00022989"/>
    </source>
</evidence>
<feature type="transmembrane region" description="Helical" evidence="5">
    <location>
        <begin position="258"/>
        <end position="276"/>
    </location>
</feature>
<dbReference type="Gene3D" id="1.20.1250.20">
    <property type="entry name" value="MFS general substrate transporter like domains"/>
    <property type="match status" value="1"/>
</dbReference>
<protein>
    <recommendedName>
        <fullName evidence="7">Major facilitator superfamily (MFS) profile domain-containing protein</fullName>
    </recommendedName>
</protein>
<evidence type="ECO:0000256" key="1">
    <source>
        <dbReference type="ARBA" id="ARBA00004127"/>
    </source>
</evidence>
<comment type="subcellular location">
    <subcellularLocation>
        <location evidence="1">Endomembrane system</location>
        <topology evidence="1">Multi-pass membrane protein</topology>
    </subcellularLocation>
</comment>
<proteinExistence type="predicted"/>
<keyword evidence="2 5" id="KW-0812">Transmembrane</keyword>
<gene>
    <name evidence="6" type="ORF">ACD_71C00092G0001</name>
</gene>
<feature type="transmembrane region" description="Helical" evidence="5">
    <location>
        <begin position="362"/>
        <end position="382"/>
    </location>
</feature>
<sequence length="409" mass="46327">MKLSQPTLWYLYDFANSFASIVVFFYFPLLFIAKGGFELWMWISSSISTLVLILILPGIGRHIDINGKRMPFLLWGSISMSVILVILGYMFWMGGEFSTLQKIAVISLYGLFFLLYNGSVSIYTSLLRSVALDEHAVATSGKGMALGQLWNVIGLAAMGPIISSGAIIFWLSGKPVAFLLGAIASLVFALPFFLQGTNGTVLDVTELEVRPSLYKKIYKEKHIFYFLIGMMLVSDAILTFQIYVTSFFKKTYFMDDQMVIYVGMVGLFFCLVGWLISPWVVKKLKSAFHALMFASLFYSFCFWILSIIPPIQSLALVTMAVSGVFYGLVFVLWRVVYAQMTPKDEQTSYFSIYTLFERTASIIWPLLWTVTFLTFSVFWGVIAYRASIFILGIISLTGFFVLKYYVKKI</sequence>
<organism evidence="6">
    <name type="scientific">uncultured bacterium</name>
    <name type="common">gcode 4</name>
    <dbReference type="NCBI Taxonomy" id="1234023"/>
    <lineage>
        <taxon>Bacteria</taxon>
        <taxon>environmental samples</taxon>
    </lineage>
</organism>
<dbReference type="InterPro" id="IPR050495">
    <property type="entry name" value="ATG22/LtaA_families"/>
</dbReference>
<evidence type="ECO:0000256" key="2">
    <source>
        <dbReference type="ARBA" id="ARBA00022692"/>
    </source>
</evidence>
<dbReference type="EMBL" id="AMFJ01028823">
    <property type="protein sequence ID" value="EKD44581.1"/>
    <property type="molecule type" value="Genomic_DNA"/>
</dbReference>
<reference evidence="6" key="1">
    <citation type="journal article" date="2012" name="Science">
        <title>Fermentation, hydrogen, and sulfur metabolism in multiple uncultivated bacterial phyla.</title>
        <authorList>
            <person name="Wrighton K.C."/>
            <person name="Thomas B.C."/>
            <person name="Sharon I."/>
            <person name="Miller C.S."/>
            <person name="Castelle C.J."/>
            <person name="VerBerkmoes N.C."/>
            <person name="Wilkins M.J."/>
            <person name="Hettich R.L."/>
            <person name="Lipton M.S."/>
            <person name="Williams K.H."/>
            <person name="Long P.E."/>
            <person name="Banfield J.F."/>
        </authorList>
    </citation>
    <scope>NUCLEOTIDE SEQUENCE [LARGE SCALE GENOMIC DNA]</scope>
</reference>
<keyword evidence="3 5" id="KW-1133">Transmembrane helix</keyword>
<feature type="transmembrane region" description="Helical" evidence="5">
    <location>
        <begin position="104"/>
        <end position="127"/>
    </location>
</feature>
<accession>K1Z5T8</accession>
<keyword evidence="4 5" id="KW-0472">Membrane</keyword>
<dbReference type="AlphaFoldDB" id="K1Z5T8"/>
<evidence type="ECO:0008006" key="7">
    <source>
        <dbReference type="Google" id="ProtNLM"/>
    </source>
</evidence>
<feature type="transmembrane region" description="Helical" evidence="5">
    <location>
        <begin position="148"/>
        <end position="170"/>
    </location>
</feature>
<feature type="transmembrane region" description="Helical" evidence="5">
    <location>
        <begin position="12"/>
        <end position="33"/>
    </location>
</feature>
<feature type="transmembrane region" description="Helical" evidence="5">
    <location>
        <begin position="314"/>
        <end position="333"/>
    </location>
</feature>
<dbReference type="InterPro" id="IPR036259">
    <property type="entry name" value="MFS_trans_sf"/>
</dbReference>
<dbReference type="SUPFAM" id="SSF103473">
    <property type="entry name" value="MFS general substrate transporter"/>
    <property type="match status" value="2"/>
</dbReference>
<dbReference type="Pfam" id="PF07690">
    <property type="entry name" value="MFS_1"/>
    <property type="match status" value="1"/>
</dbReference>
<feature type="transmembrane region" description="Helical" evidence="5">
    <location>
        <begin position="223"/>
        <end position="246"/>
    </location>
</feature>
<feature type="transmembrane region" description="Helical" evidence="5">
    <location>
        <begin position="176"/>
        <end position="194"/>
    </location>
</feature>
<feature type="transmembrane region" description="Helical" evidence="5">
    <location>
        <begin position="288"/>
        <end position="308"/>
    </location>
</feature>
<dbReference type="GO" id="GO:0022857">
    <property type="term" value="F:transmembrane transporter activity"/>
    <property type="evidence" value="ECO:0007669"/>
    <property type="project" value="InterPro"/>
</dbReference>
<evidence type="ECO:0000256" key="5">
    <source>
        <dbReference type="SAM" id="Phobius"/>
    </source>
</evidence>
<comment type="caution">
    <text evidence="6">The sequence shown here is derived from an EMBL/GenBank/DDBJ whole genome shotgun (WGS) entry which is preliminary data.</text>
</comment>
<feature type="transmembrane region" description="Helical" evidence="5">
    <location>
        <begin position="388"/>
        <end position="406"/>
    </location>
</feature>
<feature type="transmembrane region" description="Helical" evidence="5">
    <location>
        <begin position="72"/>
        <end position="92"/>
    </location>
</feature>